<dbReference type="RefSeq" id="WP_059393263.1">
    <property type="nucleotide sequence ID" value="NZ_BOJU01000002.1"/>
</dbReference>
<accession>A0A3F3H880</accession>
<gene>
    <name evidence="5" type="ORF">FTRO_0013070</name>
    <name evidence="4" type="ORF">R53137_KAKDMLNK_00352</name>
</gene>
<dbReference type="STRING" id="709323.GCA_001047135_00307"/>
<organism evidence="5">
    <name type="scientific">Fructobacillus tropaeoli</name>
    <dbReference type="NCBI Taxonomy" id="709323"/>
    <lineage>
        <taxon>Bacteria</taxon>
        <taxon>Bacillati</taxon>
        <taxon>Bacillota</taxon>
        <taxon>Bacilli</taxon>
        <taxon>Lactobacillales</taxon>
        <taxon>Lactobacillaceae</taxon>
        <taxon>Fructobacillus</taxon>
    </lineage>
</organism>
<dbReference type="SMART" id="SM00382">
    <property type="entry name" value="AAA"/>
    <property type="match status" value="1"/>
</dbReference>
<dbReference type="AlphaFoldDB" id="A0A3F3H880"/>
<dbReference type="GO" id="GO:0005524">
    <property type="term" value="F:ATP binding"/>
    <property type="evidence" value="ECO:0007669"/>
    <property type="project" value="UniProtKB-KW"/>
</dbReference>
<evidence type="ECO:0000256" key="1">
    <source>
        <dbReference type="ARBA" id="ARBA00022741"/>
    </source>
</evidence>
<dbReference type="Pfam" id="PF00005">
    <property type="entry name" value="ABC_tran"/>
    <property type="match status" value="1"/>
</dbReference>
<evidence type="ECO:0000256" key="2">
    <source>
        <dbReference type="ARBA" id="ARBA00022840"/>
    </source>
</evidence>
<keyword evidence="2 5" id="KW-0067">ATP-binding</keyword>
<dbReference type="GO" id="GO:0016887">
    <property type="term" value="F:ATP hydrolysis activity"/>
    <property type="evidence" value="ECO:0007669"/>
    <property type="project" value="InterPro"/>
</dbReference>
<evidence type="ECO:0000259" key="3">
    <source>
        <dbReference type="PROSITE" id="PS50893"/>
    </source>
</evidence>
<dbReference type="InterPro" id="IPR003593">
    <property type="entry name" value="AAA+_ATPase"/>
</dbReference>
<reference evidence="5" key="1">
    <citation type="journal article" date="2015" name="BMC Genomics">
        <title>Comparative genomics of Fructobacillus spp. and Leuconostoc spp. reveals niche-specific evolution of Fructobacillus spp.</title>
        <authorList>
            <person name="Endo A."/>
            <person name="Tanizawa Y."/>
            <person name="Tanaka N."/>
            <person name="Maeno S."/>
            <person name="Kumar H."/>
            <person name="Shiwa Y."/>
            <person name="Okada S."/>
            <person name="Yoshikawa H."/>
            <person name="Dicks L."/>
            <person name="Nakagawa J."/>
            <person name="Arita M."/>
        </authorList>
    </citation>
    <scope>NUCLEOTIDE SEQUENCE [LARGE SCALE GENOMIC DNA]</scope>
    <source>
        <strain evidence="5">F214-1</strain>
    </source>
</reference>
<name>A0A3F3H880_9LACO</name>
<dbReference type="PANTHER" id="PTHR43158">
    <property type="entry name" value="SKFA PEPTIDE EXPORT ATP-BINDING PROTEIN SKFE"/>
    <property type="match status" value="1"/>
</dbReference>
<reference evidence="4 6" key="2">
    <citation type="submission" date="2023-10" db="EMBL/GenBank/DDBJ databases">
        <authorList>
            <person name="Botero Cardona J."/>
        </authorList>
    </citation>
    <scope>NUCLEOTIDE SEQUENCE [LARGE SCALE GENOMIC DNA]</scope>
    <source>
        <strain evidence="4 6">R-53137</strain>
    </source>
</reference>
<evidence type="ECO:0000313" key="5">
    <source>
        <dbReference type="EMBL" id="GAP03760.1"/>
    </source>
</evidence>
<dbReference type="Proteomes" id="UP001314262">
    <property type="component" value="Unassembled WGS sequence"/>
</dbReference>
<dbReference type="EMBL" id="DF968078">
    <property type="protein sequence ID" value="GAP03760.1"/>
    <property type="molecule type" value="Genomic_DNA"/>
</dbReference>
<sequence length="220" mass="24950">MKVEKCDIYAGERLLIRQGSFVVDSNRLNLLIGNNGVGKTVILDKISNLDRNRPAEFIGFPDAKDIIYQTQGASFIDEVTVLTTLKLFGEMAGVDLVNHLNLPEIISKNMEARFGNLSGGERRFIIIWASLQVPRKLYLFDEPFANLDPYHVSQLMKLFYSELATGKTILLTTHQFEELIPDRTHITHIAHQKVDFDGTMTDFMMHHGDDLQNVLKEIAS</sequence>
<dbReference type="SUPFAM" id="SSF52540">
    <property type="entry name" value="P-loop containing nucleoside triphosphate hydrolases"/>
    <property type="match status" value="1"/>
</dbReference>
<evidence type="ECO:0000313" key="6">
    <source>
        <dbReference type="Proteomes" id="UP001314262"/>
    </source>
</evidence>
<keyword evidence="6" id="KW-1185">Reference proteome</keyword>
<evidence type="ECO:0000313" key="4">
    <source>
        <dbReference type="EMBL" id="CAK1231014.1"/>
    </source>
</evidence>
<dbReference type="CDD" id="cd00267">
    <property type="entry name" value="ABC_ATPase"/>
    <property type="match status" value="1"/>
</dbReference>
<proteinExistence type="predicted"/>
<dbReference type="EMBL" id="CAUZLT010000001">
    <property type="protein sequence ID" value="CAK1231014.1"/>
    <property type="molecule type" value="Genomic_DNA"/>
</dbReference>
<dbReference type="Gene3D" id="3.40.50.300">
    <property type="entry name" value="P-loop containing nucleotide triphosphate hydrolases"/>
    <property type="match status" value="1"/>
</dbReference>
<dbReference type="PANTHER" id="PTHR43158:SF2">
    <property type="entry name" value="SKFA PEPTIDE EXPORT ATP-BINDING PROTEIN SKFE"/>
    <property type="match status" value="1"/>
</dbReference>
<dbReference type="Proteomes" id="UP000064514">
    <property type="component" value="Unassembled WGS sequence"/>
</dbReference>
<dbReference type="InterPro" id="IPR003439">
    <property type="entry name" value="ABC_transporter-like_ATP-bd"/>
</dbReference>
<feature type="domain" description="ABC transporter" evidence="3">
    <location>
        <begin position="1"/>
        <end position="216"/>
    </location>
</feature>
<protein>
    <submittedName>
        <fullName evidence="5">ATP-binding protein</fullName>
    </submittedName>
    <submittedName>
        <fullName evidence="4">ATPase component (CcmA)</fullName>
    </submittedName>
</protein>
<keyword evidence="1" id="KW-0547">Nucleotide-binding</keyword>
<dbReference type="InterPro" id="IPR027417">
    <property type="entry name" value="P-loop_NTPase"/>
</dbReference>
<dbReference type="PROSITE" id="PS50893">
    <property type="entry name" value="ABC_TRANSPORTER_2"/>
    <property type="match status" value="1"/>
</dbReference>